<dbReference type="Proteomes" id="UP000070107">
    <property type="component" value="Unassembled WGS sequence"/>
</dbReference>
<evidence type="ECO:0000259" key="6">
    <source>
        <dbReference type="Pfam" id="PF01370"/>
    </source>
</evidence>
<feature type="binding site" evidence="5">
    <location>
        <position position="153"/>
    </location>
    <ligand>
        <name>NADP(+)</name>
        <dbReference type="ChEBI" id="CHEBI:58349"/>
    </ligand>
</feature>
<dbReference type="HAMAP" id="MF_00956">
    <property type="entry name" value="GDP_fucose_synth"/>
    <property type="match status" value="1"/>
</dbReference>
<comment type="function">
    <text evidence="5">Catalyzes the two-step NADP-dependent conversion of GDP-4-dehydro-6-deoxy-D-mannose to GDP-fucose, involving an epimerase and a reductase reaction.</text>
</comment>
<dbReference type="AlphaFoldDB" id="A0A135HZY3"/>
<feature type="site" description="Important for catalytic activity" evidence="5">
    <location>
        <position position="120"/>
    </location>
</feature>
<dbReference type="RefSeq" id="WP_068879987.1">
    <property type="nucleotide sequence ID" value="NZ_LNTU01000001.1"/>
</dbReference>
<comment type="pathway">
    <text evidence="5">Nucleotide-sugar biosynthesis; GDP-L-fucose biosynthesis via de novo pathway; GDP-L-fucose from GDP-alpha-D-mannose: step 2/2.</text>
</comment>
<feature type="binding site" evidence="5">
    <location>
        <position position="282"/>
    </location>
    <ligand>
        <name>substrate</name>
    </ligand>
</feature>
<keyword evidence="3 5" id="KW-0560">Oxidoreductase</keyword>
<protein>
    <recommendedName>
        <fullName evidence="5">GDP-L-fucose synthase</fullName>
        <ecNumber evidence="5">1.1.1.271</ecNumber>
    </recommendedName>
    <alternativeName>
        <fullName evidence="5">GDP-4-keto-6-deoxy-D-mannose-3,5-epimerase-4-reductase</fullName>
    </alternativeName>
</protein>
<dbReference type="PANTHER" id="PTHR43238">
    <property type="entry name" value="GDP-L-FUCOSE SYNTHASE"/>
    <property type="match status" value="1"/>
</dbReference>
<name>A0A135HZY3_9HYPH</name>
<dbReference type="OrthoDB" id="9811425at2"/>
<evidence type="ECO:0000256" key="5">
    <source>
        <dbReference type="HAMAP-Rule" id="MF_00956"/>
    </source>
</evidence>
<dbReference type="PANTHER" id="PTHR43238:SF1">
    <property type="entry name" value="GDP-L-FUCOSE SYNTHASE"/>
    <property type="match status" value="1"/>
</dbReference>
<proteinExistence type="inferred from homology"/>
<feature type="binding site" evidence="5">
    <location>
        <position position="200"/>
    </location>
    <ligand>
        <name>substrate</name>
    </ligand>
</feature>
<dbReference type="UniPathway" id="UPA00128">
    <property type="reaction ID" value="UER00191"/>
</dbReference>
<feature type="domain" description="NAD-dependent epimerase/dehydratase" evidence="6">
    <location>
        <begin position="20"/>
        <end position="250"/>
    </location>
</feature>
<sequence>MTFVERDHDRAHFPLRGKRVFVAGHRGLVGSALMRRLRTEGCTILTASHRELDLTRQMQTERWMRAERPDAIFIAAARVGGIAANARYPVEFLYENMMIGGNIMHAAHETGVQKLLWLGSSCIYPRNAPQPIREEMLLSGTLEATNEAYAIAKIAGMKLAQFYNKQYGDCFISAMPTNLYGPNDNFDPETSHVLPALMRRIHEAKVNGSPSVTLWGTGTPLREFLHVDDLADACVHLMKNYSGSEHINIGAGQEISIRDLASLIAEIIGYQGHFAYDTSKPDGTPRKRLDTSRMEAMGWRARIDLRGGIGDLYIRWLANTETREIAAVA</sequence>
<dbReference type="GO" id="GO:0070401">
    <property type="term" value="F:NADP+ binding"/>
    <property type="evidence" value="ECO:0007669"/>
    <property type="project" value="UniProtKB-UniRule"/>
</dbReference>
<comment type="caution">
    <text evidence="7">The sequence shown here is derived from an EMBL/GenBank/DDBJ whole genome shotgun (WGS) entry which is preliminary data.</text>
</comment>
<feature type="binding site" evidence="5">
    <location>
        <begin position="24"/>
        <end position="30"/>
    </location>
    <ligand>
        <name>NADP(+)</name>
        <dbReference type="ChEBI" id="CHEBI:58349"/>
    </ligand>
</feature>
<feature type="binding site" evidence="5">
    <location>
        <begin position="176"/>
        <end position="179"/>
    </location>
    <ligand>
        <name>NADP(+)</name>
        <dbReference type="ChEBI" id="CHEBI:58349"/>
    </ligand>
</feature>
<dbReference type="CDD" id="cd05239">
    <property type="entry name" value="GDP_FS_SDR_e"/>
    <property type="match status" value="1"/>
</dbReference>
<dbReference type="Gene3D" id="3.40.50.720">
    <property type="entry name" value="NAD(P)-binding Rossmann-like Domain"/>
    <property type="match status" value="1"/>
</dbReference>
<evidence type="ECO:0000256" key="2">
    <source>
        <dbReference type="ARBA" id="ARBA00022857"/>
    </source>
</evidence>
<gene>
    <name evidence="5" type="primary">fcl</name>
    <name evidence="7" type="ORF">ATN84_02770</name>
</gene>
<comment type="catalytic activity">
    <reaction evidence="5">
        <text>GDP-beta-L-fucose + NADP(+) = GDP-4-dehydro-alpha-D-rhamnose + NADPH + H(+)</text>
        <dbReference type="Rhea" id="RHEA:18885"/>
        <dbReference type="ChEBI" id="CHEBI:15378"/>
        <dbReference type="ChEBI" id="CHEBI:57273"/>
        <dbReference type="ChEBI" id="CHEBI:57783"/>
        <dbReference type="ChEBI" id="CHEBI:57964"/>
        <dbReference type="ChEBI" id="CHEBI:58349"/>
        <dbReference type="EC" id="1.1.1.271"/>
    </reaction>
</comment>
<evidence type="ECO:0000256" key="1">
    <source>
        <dbReference type="ARBA" id="ARBA00005959"/>
    </source>
</evidence>
<reference evidence="7 8" key="1">
    <citation type="submission" date="2015-11" db="EMBL/GenBank/DDBJ databases">
        <title>Draft genome sequence of Paramesorhizobium deserti A-3-E, a strain highly resistant to diverse beta-lactam antibiotics.</title>
        <authorList>
            <person name="Lv R."/>
            <person name="Yang X."/>
            <person name="Fang N."/>
            <person name="Guo J."/>
            <person name="Luo X."/>
            <person name="Peng F."/>
            <person name="Yang R."/>
            <person name="Cui Y."/>
            <person name="Fang C."/>
            <person name="Song Y."/>
        </authorList>
    </citation>
    <scope>NUCLEOTIDE SEQUENCE [LARGE SCALE GENOMIC DNA]</scope>
    <source>
        <strain evidence="7 8">A-3-E</strain>
    </source>
</reference>
<feature type="binding site" evidence="5">
    <location>
        <position position="222"/>
    </location>
    <ligand>
        <name>substrate</name>
    </ligand>
</feature>
<feature type="binding site" evidence="5">
    <location>
        <position position="215"/>
    </location>
    <ligand>
        <name>substrate</name>
    </ligand>
</feature>
<dbReference type="STRING" id="1494590.ATN84_02770"/>
<feature type="site" description="Important for catalytic activity" evidence="5">
    <location>
        <position position="122"/>
    </location>
</feature>
<dbReference type="InterPro" id="IPR036291">
    <property type="entry name" value="NAD(P)-bd_dom_sf"/>
</dbReference>
<keyword evidence="4 5" id="KW-0413">Isomerase</keyword>
<dbReference type="EMBL" id="LNTU01000001">
    <property type="protein sequence ID" value="KXF78718.1"/>
    <property type="molecule type" value="Genomic_DNA"/>
</dbReference>
<dbReference type="GO" id="GO:0050577">
    <property type="term" value="F:GDP-L-fucose synthase activity"/>
    <property type="evidence" value="ECO:0007669"/>
    <property type="project" value="UniProtKB-UniRule"/>
</dbReference>
<organism evidence="7 8">
    <name type="scientific">Paramesorhizobium deserti</name>
    <dbReference type="NCBI Taxonomy" id="1494590"/>
    <lineage>
        <taxon>Bacteria</taxon>
        <taxon>Pseudomonadati</taxon>
        <taxon>Pseudomonadota</taxon>
        <taxon>Alphaproteobacteria</taxon>
        <taxon>Hyphomicrobiales</taxon>
        <taxon>Phyllobacteriaceae</taxon>
        <taxon>Paramesorhizobium</taxon>
    </lineage>
</organism>
<feature type="binding site" evidence="5">
    <location>
        <position position="192"/>
    </location>
    <ligand>
        <name>NADP(+)</name>
        <dbReference type="ChEBI" id="CHEBI:58349"/>
    </ligand>
</feature>
<dbReference type="EC" id="1.1.1.271" evidence="5"/>
<dbReference type="GO" id="GO:0016853">
    <property type="term" value="F:isomerase activity"/>
    <property type="evidence" value="ECO:0007669"/>
    <property type="project" value="UniProtKB-KW"/>
</dbReference>
<evidence type="ECO:0000313" key="7">
    <source>
        <dbReference type="EMBL" id="KXF78718.1"/>
    </source>
</evidence>
<dbReference type="GO" id="GO:0042351">
    <property type="term" value="P:'de novo' GDP-L-fucose biosynthetic process"/>
    <property type="evidence" value="ECO:0007669"/>
    <property type="project" value="UniProtKB-UniRule"/>
</dbReference>
<dbReference type="InterPro" id="IPR001509">
    <property type="entry name" value="Epimerase_deHydtase"/>
</dbReference>
<evidence type="ECO:0000256" key="4">
    <source>
        <dbReference type="ARBA" id="ARBA00023235"/>
    </source>
</evidence>
<feature type="binding site" evidence="5">
    <location>
        <begin position="118"/>
        <end position="121"/>
    </location>
    <ligand>
        <name>NADP(+)</name>
        <dbReference type="ChEBI" id="CHEBI:58349"/>
    </ligand>
</feature>
<dbReference type="SUPFAM" id="SSF51735">
    <property type="entry name" value="NAD(P)-binding Rossmann-fold domains"/>
    <property type="match status" value="1"/>
</dbReference>
<dbReference type="InterPro" id="IPR028614">
    <property type="entry name" value="GDP_fucose/colitose_synth"/>
</dbReference>
<dbReference type="Gene3D" id="3.90.25.10">
    <property type="entry name" value="UDP-galactose 4-epimerase, domain 1"/>
    <property type="match status" value="1"/>
</dbReference>
<feature type="active site" description="Proton donor/acceptor" evidence="5">
    <location>
        <position position="149"/>
    </location>
</feature>
<keyword evidence="2 5" id="KW-0521">NADP</keyword>
<accession>A0A135HZY3</accession>
<evidence type="ECO:0000256" key="3">
    <source>
        <dbReference type="ARBA" id="ARBA00023002"/>
    </source>
</evidence>
<keyword evidence="8" id="KW-1185">Reference proteome</keyword>
<evidence type="ECO:0000313" key="8">
    <source>
        <dbReference type="Proteomes" id="UP000070107"/>
    </source>
</evidence>
<keyword evidence="5" id="KW-0511">Multifunctional enzyme</keyword>
<dbReference type="Pfam" id="PF01370">
    <property type="entry name" value="Epimerase"/>
    <property type="match status" value="1"/>
</dbReference>
<comment type="similarity">
    <text evidence="1 5">Belongs to the NAD(P)-dependent epimerase/dehydratase family. Fucose synthase subfamily.</text>
</comment>